<organism evidence="2">
    <name type="scientific">uncultured Chloroflexia bacterium</name>
    <dbReference type="NCBI Taxonomy" id="1672391"/>
    <lineage>
        <taxon>Bacteria</taxon>
        <taxon>Bacillati</taxon>
        <taxon>Chloroflexota</taxon>
        <taxon>Chloroflexia</taxon>
        <taxon>environmental samples</taxon>
    </lineage>
</organism>
<evidence type="ECO:0000313" key="2">
    <source>
        <dbReference type="EMBL" id="CAA9212896.1"/>
    </source>
</evidence>
<proteinExistence type="predicted"/>
<dbReference type="AlphaFoldDB" id="A0A6J4H4Y7"/>
<sequence>DRREEPRSGGAWQARRLEGRQGPRREDDQRGAVRVGAEGRASALGQEAARRVSV</sequence>
<evidence type="ECO:0000256" key="1">
    <source>
        <dbReference type="SAM" id="MobiDB-lite"/>
    </source>
</evidence>
<name>A0A6J4H4Y7_9CHLR</name>
<reference evidence="2" key="1">
    <citation type="submission" date="2020-02" db="EMBL/GenBank/DDBJ databases">
        <authorList>
            <person name="Meier V. D."/>
        </authorList>
    </citation>
    <scope>NUCLEOTIDE SEQUENCE</scope>
    <source>
        <strain evidence="2">AVDCRST_MAG93</strain>
    </source>
</reference>
<accession>A0A6J4H4Y7</accession>
<feature type="non-terminal residue" evidence="2">
    <location>
        <position position="1"/>
    </location>
</feature>
<feature type="compositionally biased region" description="Basic and acidic residues" evidence="1">
    <location>
        <begin position="15"/>
        <end position="31"/>
    </location>
</feature>
<gene>
    <name evidence="2" type="ORF">AVDCRST_MAG93-102</name>
</gene>
<feature type="region of interest" description="Disordered" evidence="1">
    <location>
        <begin position="1"/>
        <end position="54"/>
    </location>
</feature>
<protein>
    <submittedName>
        <fullName evidence="2">Uncharacterized protein</fullName>
    </submittedName>
</protein>
<dbReference type="EMBL" id="CADCTR010000033">
    <property type="protein sequence ID" value="CAA9212896.1"/>
    <property type="molecule type" value="Genomic_DNA"/>
</dbReference>
<feature type="non-terminal residue" evidence="2">
    <location>
        <position position="54"/>
    </location>
</feature>